<gene>
    <name evidence="1" type="ORF">GCM10009742_02190</name>
</gene>
<dbReference type="InterPro" id="IPR018644">
    <property type="entry name" value="DUF2071"/>
</dbReference>
<dbReference type="EMBL" id="BAAAND010000001">
    <property type="protein sequence ID" value="GAA1564567.1"/>
    <property type="molecule type" value="Genomic_DNA"/>
</dbReference>
<name>A0ABN2CWF5_9ACTN</name>
<dbReference type="PANTHER" id="PTHR39186">
    <property type="entry name" value="DUF2071 FAMILY PROTEIN"/>
    <property type="match status" value="1"/>
</dbReference>
<proteinExistence type="predicted"/>
<organism evidence="1 2">
    <name type="scientific">Kribbella karoonensis</name>
    <dbReference type="NCBI Taxonomy" id="324851"/>
    <lineage>
        <taxon>Bacteria</taxon>
        <taxon>Bacillati</taxon>
        <taxon>Actinomycetota</taxon>
        <taxon>Actinomycetes</taxon>
        <taxon>Propionibacteriales</taxon>
        <taxon>Kribbellaceae</taxon>
        <taxon>Kribbella</taxon>
    </lineage>
</organism>
<comment type="caution">
    <text evidence="1">The sequence shown here is derived from an EMBL/GenBank/DDBJ whole genome shotgun (WGS) entry which is preliminary data.</text>
</comment>
<sequence>MSWPAAPPLPRPRILRQRWLDLTFVHWAFEPADVAQCFPPGTRPDTFEGRTYVGLVPFRMVGTGLPRGPGVPYVGSFLETNLRLYSVDETGRRGVVFLSLDADRLAVVAAARTVFGLPYRWARMAHERDGNHHDYSSTVRASGAHATVGVDMGERLPIGPLEDFLTARWGLHVHRAGRTWYLPNEHPPWILHDATLTTLDADSLLLSVGLTPPDRAPDHVAFSAGVPAAFAVPSGPSSALPSGRR</sequence>
<evidence type="ECO:0000313" key="2">
    <source>
        <dbReference type="Proteomes" id="UP001500190"/>
    </source>
</evidence>
<evidence type="ECO:0000313" key="1">
    <source>
        <dbReference type="EMBL" id="GAA1564567.1"/>
    </source>
</evidence>
<dbReference type="Proteomes" id="UP001500190">
    <property type="component" value="Unassembled WGS sequence"/>
</dbReference>
<reference evidence="1 2" key="1">
    <citation type="journal article" date="2019" name="Int. J. Syst. Evol. Microbiol.">
        <title>The Global Catalogue of Microorganisms (GCM) 10K type strain sequencing project: providing services to taxonomists for standard genome sequencing and annotation.</title>
        <authorList>
            <consortium name="The Broad Institute Genomics Platform"/>
            <consortium name="The Broad Institute Genome Sequencing Center for Infectious Disease"/>
            <person name="Wu L."/>
            <person name="Ma J."/>
        </authorList>
    </citation>
    <scope>NUCLEOTIDE SEQUENCE [LARGE SCALE GENOMIC DNA]</scope>
    <source>
        <strain evidence="1 2">JCM 14304</strain>
    </source>
</reference>
<dbReference type="Pfam" id="PF09844">
    <property type="entry name" value="DUF2071"/>
    <property type="match status" value="1"/>
</dbReference>
<accession>A0ABN2CWF5</accession>
<protein>
    <submittedName>
        <fullName evidence="1">YqjF family protein</fullName>
    </submittedName>
</protein>
<dbReference type="SUPFAM" id="SSF160104">
    <property type="entry name" value="Acetoacetate decarboxylase-like"/>
    <property type="match status" value="1"/>
</dbReference>
<dbReference type="InterPro" id="IPR023375">
    <property type="entry name" value="ADC_dom_sf"/>
</dbReference>
<dbReference type="PANTHER" id="PTHR39186:SF1">
    <property type="entry name" value="DUF2071 DOMAIN-CONTAINING PROTEIN"/>
    <property type="match status" value="1"/>
</dbReference>
<dbReference type="Gene3D" id="2.40.400.10">
    <property type="entry name" value="Acetoacetate decarboxylase-like"/>
    <property type="match status" value="1"/>
</dbReference>
<keyword evidence="2" id="KW-1185">Reference proteome</keyword>